<dbReference type="SMART" id="SM00564">
    <property type="entry name" value="PQQ"/>
    <property type="match status" value="4"/>
</dbReference>
<dbReference type="EMBL" id="JACKXD010000001">
    <property type="protein sequence ID" value="MBB6645367.1"/>
    <property type="molecule type" value="Genomic_DNA"/>
</dbReference>
<evidence type="ECO:0000256" key="2">
    <source>
        <dbReference type="ARBA" id="ARBA00022692"/>
    </source>
</evidence>
<dbReference type="InterPro" id="IPR002372">
    <property type="entry name" value="PQQ_rpt_dom"/>
</dbReference>
<dbReference type="Proteomes" id="UP000546257">
    <property type="component" value="Unassembled WGS sequence"/>
</dbReference>
<evidence type="ECO:0000256" key="1">
    <source>
        <dbReference type="ARBA" id="ARBA00004167"/>
    </source>
</evidence>
<reference evidence="6 7" key="1">
    <citation type="submission" date="2020-08" db="EMBL/GenBank/DDBJ databases">
        <authorList>
            <person name="Seo M.-J."/>
        </authorList>
    </citation>
    <scope>NUCLEOTIDE SEQUENCE [LARGE SCALE GENOMIC DNA]</scope>
    <source>
        <strain evidence="6 7">MBLA0160</strain>
    </source>
</reference>
<organism evidence="6 7">
    <name type="scientific">Halobellus ruber</name>
    <dbReference type="NCBI Taxonomy" id="2761102"/>
    <lineage>
        <taxon>Archaea</taxon>
        <taxon>Methanobacteriati</taxon>
        <taxon>Methanobacteriota</taxon>
        <taxon>Stenosarchaea group</taxon>
        <taxon>Halobacteria</taxon>
        <taxon>Halobacteriales</taxon>
        <taxon>Haloferacaceae</taxon>
        <taxon>Halobellus</taxon>
    </lineage>
</organism>
<proteinExistence type="predicted"/>
<evidence type="ECO:0000256" key="3">
    <source>
        <dbReference type="ARBA" id="ARBA00022989"/>
    </source>
</evidence>
<evidence type="ECO:0000313" key="7">
    <source>
        <dbReference type="Proteomes" id="UP000546257"/>
    </source>
</evidence>
<evidence type="ECO:0000256" key="4">
    <source>
        <dbReference type="ARBA" id="ARBA00023136"/>
    </source>
</evidence>
<comment type="caution">
    <text evidence="6">The sequence shown here is derived from an EMBL/GenBank/DDBJ whole genome shotgun (WGS) entry which is preliminary data.</text>
</comment>
<dbReference type="RefSeq" id="WP_185191725.1">
    <property type="nucleotide sequence ID" value="NZ_JACKXD010000001.1"/>
</dbReference>
<dbReference type="Pfam" id="PF13360">
    <property type="entry name" value="PQQ_2"/>
    <property type="match status" value="1"/>
</dbReference>
<dbReference type="PANTHER" id="PTHR21419">
    <property type="match status" value="1"/>
</dbReference>
<keyword evidence="7" id="KW-1185">Reference proteome</keyword>
<sequence length="417" mass="42029">MKPTTLAAVVAVALLLGGVVAFGLAGGSGGGAPLAATWTSDTGTGIAANHHAVAVAGGRVYAPISGTGGTGECALVALDAGNGTPIWDYEIPAANCTIHSVADPTVSDVDGDGAAEVLAATTEREVTTFDAGSGAVTSRYRLSDYGYTKPVVADLSAAPGSETVAVDVTGTVFVFGADGTVLWRAALDEYVWAQPVVDDFDADGDPELLVAGREGDATLFAGDGSVEWNRTVAAGDSITWGTHGQADGDGPLEAVLATVDGDVVAVNGASGRVEWRRNIGAFGAVHAFDDGDDDGDPEVYATSRDGTLRALDAASGDTEWETEIVTERVQMMPPPNLGDLDGDGDPELLAAGNDGSVTLVDPSNGAVLSTDGRDVPIFTHATLADVDGDGAHEALVMYADGRVVRLDAPLSDGATGG</sequence>
<dbReference type="SUPFAM" id="SSF50998">
    <property type="entry name" value="Quinoprotein alcohol dehydrogenase-like"/>
    <property type="match status" value="1"/>
</dbReference>
<dbReference type="Gene3D" id="2.130.10.10">
    <property type="entry name" value="YVTN repeat-like/Quinoprotein amine dehydrogenase"/>
    <property type="match status" value="2"/>
</dbReference>
<accession>A0A7J9SHC7</accession>
<dbReference type="InterPro" id="IPR013517">
    <property type="entry name" value="FG-GAP"/>
</dbReference>
<protein>
    <submittedName>
        <fullName evidence="6">PQQ-binding-like beta-propeller repeat protein</fullName>
    </submittedName>
</protein>
<feature type="domain" description="Pyrrolo-quinoline quinone repeat" evidence="5">
    <location>
        <begin position="124"/>
        <end position="281"/>
    </location>
</feature>
<evidence type="ECO:0000259" key="5">
    <source>
        <dbReference type="Pfam" id="PF13360"/>
    </source>
</evidence>
<gene>
    <name evidence="6" type="ORF">H5V44_03480</name>
</gene>
<evidence type="ECO:0000313" key="6">
    <source>
        <dbReference type="EMBL" id="MBB6645367.1"/>
    </source>
</evidence>
<dbReference type="AlphaFoldDB" id="A0A7J9SHC7"/>
<dbReference type="InterPro" id="IPR015943">
    <property type="entry name" value="WD40/YVTN_repeat-like_dom_sf"/>
</dbReference>
<name>A0A7J9SHC7_9EURY</name>
<dbReference type="InterPro" id="IPR011047">
    <property type="entry name" value="Quinoprotein_ADH-like_sf"/>
</dbReference>
<dbReference type="InterPro" id="IPR045232">
    <property type="entry name" value="FAM234"/>
</dbReference>
<dbReference type="InterPro" id="IPR018391">
    <property type="entry name" value="PQQ_b-propeller_rpt"/>
</dbReference>
<dbReference type="GO" id="GO:0016020">
    <property type="term" value="C:membrane"/>
    <property type="evidence" value="ECO:0007669"/>
    <property type="project" value="UniProtKB-SubCell"/>
</dbReference>
<keyword evidence="3" id="KW-1133">Transmembrane helix</keyword>
<keyword evidence="4" id="KW-0472">Membrane</keyword>
<dbReference type="PANTHER" id="PTHR21419:SF23">
    <property type="entry name" value="PROTEIN DEFECTIVE IN EXINE FORMATION 1"/>
    <property type="match status" value="1"/>
</dbReference>
<keyword evidence="2" id="KW-0812">Transmembrane</keyword>
<dbReference type="Pfam" id="PF13517">
    <property type="entry name" value="FG-GAP_3"/>
    <property type="match status" value="1"/>
</dbReference>
<comment type="subcellular location">
    <subcellularLocation>
        <location evidence="1">Membrane</location>
        <topology evidence="1">Single-pass membrane protein</topology>
    </subcellularLocation>
</comment>